<dbReference type="Proteomes" id="UP000037035">
    <property type="component" value="Unassembled WGS sequence"/>
</dbReference>
<comment type="caution">
    <text evidence="1">The sequence shown here is derived from an EMBL/GenBank/DDBJ whole genome shotgun (WGS) entry which is preliminary data.</text>
</comment>
<dbReference type="EMBL" id="LAVV01005753">
    <property type="protein sequence ID" value="KNZ60690.1"/>
    <property type="molecule type" value="Genomic_DNA"/>
</dbReference>
<sequence length="241" mass="26811">MALPFKFHMFVINSLKIQYFLNFFMNDGKGISLYSVLICDPYTGKGLPIAWAFSASASVSVPPTILSPHVTTHMIDILFVFRSPISSILRWICSSFQRECQDPSPRPVTGCTSQLSIHSLFNSRLPHSPAIILHVSQTAHQGIHTNNYVELGHWGLKSQYIPPPDTAKNMLNCLQLIQKVPGSFCCYSNHSPKGESYTKEMLDLLGISVFQTTGHGAQKLFNVLFSYLSALSQGLICKNTQ</sequence>
<accession>A0A0L6VKN2</accession>
<keyword evidence="2" id="KW-1185">Reference proteome</keyword>
<name>A0A0L6VKN2_9BASI</name>
<dbReference type="AlphaFoldDB" id="A0A0L6VKN2"/>
<organism evidence="1 2">
    <name type="scientific">Puccinia sorghi</name>
    <dbReference type="NCBI Taxonomy" id="27349"/>
    <lineage>
        <taxon>Eukaryota</taxon>
        <taxon>Fungi</taxon>
        <taxon>Dikarya</taxon>
        <taxon>Basidiomycota</taxon>
        <taxon>Pucciniomycotina</taxon>
        <taxon>Pucciniomycetes</taxon>
        <taxon>Pucciniales</taxon>
        <taxon>Pucciniaceae</taxon>
        <taxon>Puccinia</taxon>
    </lineage>
</organism>
<evidence type="ECO:0000313" key="1">
    <source>
        <dbReference type="EMBL" id="KNZ60690.1"/>
    </source>
</evidence>
<evidence type="ECO:0000313" key="2">
    <source>
        <dbReference type="Proteomes" id="UP000037035"/>
    </source>
</evidence>
<dbReference type="VEuPathDB" id="FungiDB:VP01_1517g2"/>
<reference evidence="1 2" key="1">
    <citation type="submission" date="2015-08" db="EMBL/GenBank/DDBJ databases">
        <title>Next Generation Sequencing and Analysis of the Genome of Puccinia sorghi L Schw, the Causal Agent of Maize Common Rust.</title>
        <authorList>
            <person name="Rochi L."/>
            <person name="Burguener G."/>
            <person name="Darino M."/>
            <person name="Turjanski A."/>
            <person name="Kreff E."/>
            <person name="Dieguez M.J."/>
            <person name="Sacco F."/>
        </authorList>
    </citation>
    <scope>NUCLEOTIDE SEQUENCE [LARGE SCALE GENOMIC DNA]</scope>
    <source>
        <strain evidence="1 2">RO10H11247</strain>
    </source>
</reference>
<proteinExistence type="predicted"/>
<gene>
    <name evidence="1" type="ORF">VP01_1517g2</name>
</gene>
<protein>
    <submittedName>
        <fullName evidence="1">Uncharacterized protein</fullName>
    </submittedName>
</protein>